<protein>
    <recommendedName>
        <fullName evidence="4">Large ribosomal subunit protein bL28m</fullName>
    </recommendedName>
</protein>
<dbReference type="InterPro" id="IPR026569">
    <property type="entry name" value="Ribosomal_bL28"/>
</dbReference>
<dbReference type="GO" id="GO:0003735">
    <property type="term" value="F:structural constituent of ribosome"/>
    <property type="evidence" value="ECO:0007669"/>
    <property type="project" value="InterPro"/>
</dbReference>
<dbReference type="PANTHER" id="PTHR13528:SF2">
    <property type="entry name" value="LARGE RIBOSOMAL SUBUNIT PROTEIN BL28M"/>
    <property type="match status" value="1"/>
</dbReference>
<proteinExistence type="inferred from homology"/>
<evidence type="ECO:0000256" key="2">
    <source>
        <dbReference type="ARBA" id="ARBA00022980"/>
    </source>
</evidence>
<evidence type="ECO:0000256" key="5">
    <source>
        <dbReference type="ARBA" id="ARBA00037226"/>
    </source>
</evidence>
<feature type="non-terminal residue" evidence="6">
    <location>
        <position position="1"/>
    </location>
</feature>
<dbReference type="PANTHER" id="PTHR13528">
    <property type="entry name" value="39S RIBOSOMAL PROTEIN L28, MITOCHONDRIAL"/>
    <property type="match status" value="1"/>
</dbReference>
<dbReference type="AlphaFoldDB" id="A0A6G1HEB9"/>
<accession>A0A6G1HEB9</accession>
<dbReference type="FunFam" id="2.30.170.40:FF:000003">
    <property type="entry name" value="54S ribosomal protein L24"/>
    <property type="match status" value="1"/>
</dbReference>
<dbReference type="Gene3D" id="2.30.170.40">
    <property type="entry name" value="Ribosomal protein L28/L24"/>
    <property type="match status" value="1"/>
</dbReference>
<comment type="function">
    <text evidence="5">Component of the mitochondrial ribosome (mitoribosome), a dedicated translation machinery responsible for the synthesis of mitochondrial genome-encoded proteins, including at least some of the essential transmembrane subunits of the mitochondrial respiratory chain. The mitoribosomes are attached to the mitochondrial inner membrane and translation products are cotranslationally integrated into the membrane.</text>
</comment>
<keyword evidence="3" id="KW-0687">Ribonucleoprotein</keyword>
<gene>
    <name evidence="6" type="ORF">K402DRAFT_308506</name>
</gene>
<reference evidence="6" key="1">
    <citation type="journal article" date="2020" name="Stud. Mycol.">
        <title>101 Dothideomycetes genomes: a test case for predicting lifestyles and emergence of pathogens.</title>
        <authorList>
            <person name="Haridas S."/>
            <person name="Albert R."/>
            <person name="Binder M."/>
            <person name="Bloem J."/>
            <person name="Labutti K."/>
            <person name="Salamov A."/>
            <person name="Andreopoulos B."/>
            <person name="Baker S."/>
            <person name="Barry K."/>
            <person name="Bills G."/>
            <person name="Bluhm B."/>
            <person name="Cannon C."/>
            <person name="Castanera R."/>
            <person name="Culley D."/>
            <person name="Daum C."/>
            <person name="Ezra D."/>
            <person name="Gonzalez J."/>
            <person name="Henrissat B."/>
            <person name="Kuo A."/>
            <person name="Liang C."/>
            <person name="Lipzen A."/>
            <person name="Lutzoni F."/>
            <person name="Magnuson J."/>
            <person name="Mondo S."/>
            <person name="Nolan M."/>
            <person name="Ohm R."/>
            <person name="Pangilinan J."/>
            <person name="Park H.-J."/>
            <person name="Ramirez L."/>
            <person name="Alfaro M."/>
            <person name="Sun H."/>
            <person name="Tritt A."/>
            <person name="Yoshinaga Y."/>
            <person name="Zwiers L.-H."/>
            <person name="Turgeon B."/>
            <person name="Goodwin S."/>
            <person name="Spatafora J."/>
            <person name="Crous P."/>
            <person name="Grigoriev I."/>
        </authorList>
    </citation>
    <scope>NUCLEOTIDE SEQUENCE</scope>
    <source>
        <strain evidence="6">CBS 113979</strain>
    </source>
</reference>
<dbReference type="Proteomes" id="UP000800041">
    <property type="component" value="Unassembled WGS sequence"/>
</dbReference>
<evidence type="ECO:0000313" key="7">
    <source>
        <dbReference type="Proteomes" id="UP000800041"/>
    </source>
</evidence>
<organism evidence="6 7">
    <name type="scientific">Aulographum hederae CBS 113979</name>
    <dbReference type="NCBI Taxonomy" id="1176131"/>
    <lineage>
        <taxon>Eukaryota</taxon>
        <taxon>Fungi</taxon>
        <taxon>Dikarya</taxon>
        <taxon>Ascomycota</taxon>
        <taxon>Pezizomycotina</taxon>
        <taxon>Dothideomycetes</taxon>
        <taxon>Pleosporomycetidae</taxon>
        <taxon>Aulographales</taxon>
        <taxon>Aulographaceae</taxon>
    </lineage>
</organism>
<dbReference type="OrthoDB" id="361870at2759"/>
<dbReference type="InterPro" id="IPR037147">
    <property type="entry name" value="Ribosomal_bL28_sf"/>
</dbReference>
<dbReference type="Pfam" id="PF00830">
    <property type="entry name" value="Ribosomal_L28"/>
    <property type="match status" value="1"/>
</dbReference>
<sequence length="161" mass="18576">PPMALFRPLSAQCRAFSTTPIRAGTKETLRGTHAAIPPYPYGTARWYKQSNTGLYGGVKIQFGNIVSEKNEIKTRRRWHPNVQRKKLFSVALNRFIRVKLTARALRTIDKVGGLDEYLLGDKPARVKELGMKGWLLRWRIMQTGAVQRRFRRERGELRIPT</sequence>
<dbReference type="HAMAP" id="MF_00373">
    <property type="entry name" value="Ribosomal_bL28"/>
    <property type="match status" value="1"/>
</dbReference>
<comment type="similarity">
    <text evidence="1">Belongs to the bacterial ribosomal protein bL28 family.</text>
</comment>
<evidence type="ECO:0000256" key="4">
    <source>
        <dbReference type="ARBA" id="ARBA00035269"/>
    </source>
</evidence>
<name>A0A6G1HEB9_9PEZI</name>
<keyword evidence="7" id="KW-1185">Reference proteome</keyword>
<dbReference type="GO" id="GO:0005762">
    <property type="term" value="C:mitochondrial large ribosomal subunit"/>
    <property type="evidence" value="ECO:0007669"/>
    <property type="project" value="TreeGrafter"/>
</dbReference>
<evidence type="ECO:0000313" key="6">
    <source>
        <dbReference type="EMBL" id="KAF1991402.1"/>
    </source>
</evidence>
<dbReference type="InterPro" id="IPR034704">
    <property type="entry name" value="Ribosomal_bL28/bL31-like_sf"/>
</dbReference>
<dbReference type="SUPFAM" id="SSF143800">
    <property type="entry name" value="L28p-like"/>
    <property type="match status" value="1"/>
</dbReference>
<dbReference type="EMBL" id="ML977139">
    <property type="protein sequence ID" value="KAF1991402.1"/>
    <property type="molecule type" value="Genomic_DNA"/>
</dbReference>
<evidence type="ECO:0000256" key="3">
    <source>
        <dbReference type="ARBA" id="ARBA00023274"/>
    </source>
</evidence>
<evidence type="ECO:0000256" key="1">
    <source>
        <dbReference type="ARBA" id="ARBA00008760"/>
    </source>
</evidence>
<keyword evidence="2" id="KW-0689">Ribosomal protein</keyword>
<feature type="non-terminal residue" evidence="6">
    <location>
        <position position="161"/>
    </location>
</feature>